<gene>
    <name evidence="2" type="ORF">NECAME_07127</name>
</gene>
<dbReference type="AlphaFoldDB" id="W2TQ94"/>
<proteinExistence type="predicted"/>
<organism evidence="2 3">
    <name type="scientific">Necator americanus</name>
    <name type="common">Human hookworm</name>
    <dbReference type="NCBI Taxonomy" id="51031"/>
    <lineage>
        <taxon>Eukaryota</taxon>
        <taxon>Metazoa</taxon>
        <taxon>Ecdysozoa</taxon>
        <taxon>Nematoda</taxon>
        <taxon>Chromadorea</taxon>
        <taxon>Rhabditida</taxon>
        <taxon>Rhabditina</taxon>
        <taxon>Rhabditomorpha</taxon>
        <taxon>Strongyloidea</taxon>
        <taxon>Ancylostomatidae</taxon>
        <taxon>Bunostominae</taxon>
        <taxon>Necator</taxon>
    </lineage>
</organism>
<reference evidence="2" key="1">
    <citation type="submission" date="2013-04" db="EMBL/GenBank/DDBJ databases">
        <title>Draft genome of the hookworm Necator americanus.</title>
        <authorList>
            <person name="Mitreva M."/>
        </authorList>
    </citation>
    <scope>NUCLEOTIDE SEQUENCE</scope>
</reference>
<sequence length="98" mass="11033">MAAILLKFRFIKRQHRLKIPAIVQLVQELVPIGDGKYRIESRIEETTAPVAEASPHLPDEPPQDSIAAANNNRRAPTWIEEIAAERSGRWPVSNVDQV</sequence>
<evidence type="ECO:0000313" key="2">
    <source>
        <dbReference type="EMBL" id="ETN83973.1"/>
    </source>
</evidence>
<evidence type="ECO:0000256" key="1">
    <source>
        <dbReference type="SAM" id="MobiDB-lite"/>
    </source>
</evidence>
<dbReference type="Proteomes" id="UP000053676">
    <property type="component" value="Unassembled WGS sequence"/>
</dbReference>
<evidence type="ECO:0000313" key="3">
    <source>
        <dbReference type="Proteomes" id="UP000053676"/>
    </source>
</evidence>
<protein>
    <submittedName>
        <fullName evidence="2">Uncharacterized protein</fullName>
    </submittedName>
</protein>
<feature type="region of interest" description="Disordered" evidence="1">
    <location>
        <begin position="48"/>
        <end position="72"/>
    </location>
</feature>
<dbReference type="KEGG" id="nai:NECAME_07127"/>
<dbReference type="EMBL" id="KI658055">
    <property type="protein sequence ID" value="ETN83973.1"/>
    <property type="molecule type" value="Genomic_DNA"/>
</dbReference>
<keyword evidence="3" id="KW-1185">Reference proteome</keyword>
<accession>W2TQ94</accession>
<name>W2TQ94_NECAM</name>